<reference evidence="1" key="2">
    <citation type="submission" date="2022-03" db="EMBL/GenBank/DDBJ databases">
        <title>Draft title - Genomic analysis of global carrot germplasm unveils the trajectory of domestication and the origin of high carotenoid orange carrot.</title>
        <authorList>
            <person name="Iorizzo M."/>
            <person name="Ellison S."/>
            <person name="Senalik D."/>
            <person name="Macko-Podgorni A."/>
            <person name="Grzebelus D."/>
            <person name="Bostan H."/>
            <person name="Rolling W."/>
            <person name="Curaba J."/>
            <person name="Simon P."/>
        </authorList>
    </citation>
    <scope>NUCLEOTIDE SEQUENCE</scope>
    <source>
        <tissue evidence="1">Leaf</tissue>
    </source>
</reference>
<proteinExistence type="predicted"/>
<evidence type="ECO:0000313" key="1">
    <source>
        <dbReference type="EMBL" id="WOH00383.1"/>
    </source>
</evidence>
<sequence>MIRTKIKLLSNLRNMKRGKKISNTYISRLLHSFPPLEVRNLIYGECDVRHH</sequence>
<keyword evidence="2" id="KW-1185">Reference proteome</keyword>
<dbReference type="Proteomes" id="UP000077755">
    <property type="component" value="Chromosome 5"/>
</dbReference>
<organism evidence="1 2">
    <name type="scientific">Daucus carota subsp. sativus</name>
    <name type="common">Carrot</name>
    <dbReference type="NCBI Taxonomy" id="79200"/>
    <lineage>
        <taxon>Eukaryota</taxon>
        <taxon>Viridiplantae</taxon>
        <taxon>Streptophyta</taxon>
        <taxon>Embryophyta</taxon>
        <taxon>Tracheophyta</taxon>
        <taxon>Spermatophyta</taxon>
        <taxon>Magnoliopsida</taxon>
        <taxon>eudicotyledons</taxon>
        <taxon>Gunneridae</taxon>
        <taxon>Pentapetalae</taxon>
        <taxon>asterids</taxon>
        <taxon>campanulids</taxon>
        <taxon>Apiales</taxon>
        <taxon>Apiaceae</taxon>
        <taxon>Apioideae</taxon>
        <taxon>Scandiceae</taxon>
        <taxon>Daucinae</taxon>
        <taxon>Daucus</taxon>
        <taxon>Daucus sect. Daucus</taxon>
    </lineage>
</organism>
<evidence type="ECO:0000313" key="2">
    <source>
        <dbReference type="Proteomes" id="UP000077755"/>
    </source>
</evidence>
<reference evidence="1" key="1">
    <citation type="journal article" date="2016" name="Nat. Genet.">
        <title>A high-quality carrot genome assembly provides new insights into carotenoid accumulation and asterid genome evolution.</title>
        <authorList>
            <person name="Iorizzo M."/>
            <person name="Ellison S."/>
            <person name="Senalik D."/>
            <person name="Zeng P."/>
            <person name="Satapoomin P."/>
            <person name="Huang J."/>
            <person name="Bowman M."/>
            <person name="Iovene M."/>
            <person name="Sanseverino W."/>
            <person name="Cavagnaro P."/>
            <person name="Yildiz M."/>
            <person name="Macko-Podgorni A."/>
            <person name="Moranska E."/>
            <person name="Grzebelus E."/>
            <person name="Grzebelus D."/>
            <person name="Ashrafi H."/>
            <person name="Zheng Z."/>
            <person name="Cheng S."/>
            <person name="Spooner D."/>
            <person name="Van Deynze A."/>
            <person name="Simon P."/>
        </authorList>
    </citation>
    <scope>NUCLEOTIDE SEQUENCE</scope>
    <source>
        <tissue evidence="1">Leaf</tissue>
    </source>
</reference>
<gene>
    <name evidence="1" type="ORF">DCAR_0519742</name>
</gene>
<accession>A0AAF1B0V8</accession>
<dbReference type="EMBL" id="CP093347">
    <property type="protein sequence ID" value="WOH00383.1"/>
    <property type="molecule type" value="Genomic_DNA"/>
</dbReference>
<dbReference type="AlphaFoldDB" id="A0AAF1B0V8"/>
<name>A0AAF1B0V8_DAUCS</name>
<protein>
    <submittedName>
        <fullName evidence="1">Uncharacterized protein</fullName>
    </submittedName>
</protein>